<comment type="caution">
    <text evidence="3">The sequence shown here is derived from an EMBL/GenBank/DDBJ whole genome shotgun (WGS) entry which is preliminary data.</text>
</comment>
<protein>
    <recommendedName>
        <fullName evidence="5">Carboxypeptidase regulatory-like domain-containing protein</fullName>
    </recommendedName>
</protein>
<evidence type="ECO:0000313" key="3">
    <source>
        <dbReference type="EMBL" id="MDY3559152.1"/>
    </source>
</evidence>
<proteinExistence type="predicted"/>
<feature type="region of interest" description="Disordered" evidence="1">
    <location>
        <begin position="115"/>
        <end position="134"/>
    </location>
</feature>
<evidence type="ECO:0008006" key="5">
    <source>
        <dbReference type="Google" id="ProtNLM"/>
    </source>
</evidence>
<dbReference type="EMBL" id="JAXBLV010000088">
    <property type="protein sequence ID" value="MDY3559152.1"/>
    <property type="molecule type" value="Genomic_DNA"/>
</dbReference>
<gene>
    <name evidence="3" type="ORF">R5W23_006355</name>
</gene>
<accession>A0ABU5EWZ1</accession>
<dbReference type="Proteomes" id="UP001272242">
    <property type="component" value="Unassembled WGS sequence"/>
</dbReference>
<dbReference type="RefSeq" id="WP_320685965.1">
    <property type="nucleotide sequence ID" value="NZ_JAXBLV010000088.1"/>
</dbReference>
<reference evidence="4" key="1">
    <citation type="journal article" date="2023" name="Mar. Drugs">
        <title>Gemmata algarum, a Novel Planctomycete Isolated from an Algal Mat, Displays Antimicrobial Activity.</title>
        <authorList>
            <person name="Kumar G."/>
            <person name="Kallscheuer N."/>
            <person name="Kashif M."/>
            <person name="Ahamad S."/>
            <person name="Jagadeeshwari U."/>
            <person name="Pannikurungottu S."/>
            <person name="Haufschild T."/>
            <person name="Kabuu M."/>
            <person name="Sasikala C."/>
            <person name="Jogler C."/>
            <person name="Ramana C."/>
        </authorList>
    </citation>
    <scope>NUCLEOTIDE SEQUENCE [LARGE SCALE GENOMIC DNA]</scope>
    <source>
        <strain evidence="4">JC673</strain>
    </source>
</reference>
<keyword evidence="2" id="KW-0732">Signal</keyword>
<feature type="signal peptide" evidence="2">
    <location>
        <begin position="1"/>
        <end position="24"/>
    </location>
</feature>
<name>A0ABU5EWZ1_9BACT</name>
<keyword evidence="4" id="KW-1185">Reference proteome</keyword>
<feature type="chain" id="PRO_5045804712" description="Carboxypeptidase regulatory-like domain-containing protein" evidence="2">
    <location>
        <begin position="25"/>
        <end position="134"/>
    </location>
</feature>
<evidence type="ECO:0000256" key="1">
    <source>
        <dbReference type="SAM" id="MobiDB-lite"/>
    </source>
</evidence>
<evidence type="ECO:0000256" key="2">
    <source>
        <dbReference type="SAM" id="SignalP"/>
    </source>
</evidence>
<sequence>MRARWWVGLSLVGVLAGLSGCGDADGPPPRTGVRGTVTLDGAPMAEGQILFLDAGGEGAPAFLDVKDGRFEGDVPHGKKKVQILSFKKGKLKTGEEDPVGVQVVHPNYNRNSKLTTEVTGAGATPSEFNVQSAR</sequence>
<dbReference type="PROSITE" id="PS51257">
    <property type="entry name" value="PROKAR_LIPOPROTEIN"/>
    <property type="match status" value="1"/>
</dbReference>
<organism evidence="3 4">
    <name type="scientific">Gemmata algarum</name>
    <dbReference type="NCBI Taxonomy" id="2975278"/>
    <lineage>
        <taxon>Bacteria</taxon>
        <taxon>Pseudomonadati</taxon>
        <taxon>Planctomycetota</taxon>
        <taxon>Planctomycetia</taxon>
        <taxon>Gemmatales</taxon>
        <taxon>Gemmataceae</taxon>
        <taxon>Gemmata</taxon>
    </lineage>
</organism>
<evidence type="ECO:0000313" key="4">
    <source>
        <dbReference type="Proteomes" id="UP001272242"/>
    </source>
</evidence>